<dbReference type="EMBL" id="AMZO01000006">
    <property type="protein sequence ID" value="ELR67017.1"/>
    <property type="molecule type" value="Genomic_DNA"/>
</dbReference>
<protein>
    <submittedName>
        <fullName evidence="8">Putative hydrogenase cytochrome b-type subunit</fullName>
    </submittedName>
</protein>
<dbReference type="InterPro" id="IPR051542">
    <property type="entry name" value="Hydrogenase_cytochrome"/>
</dbReference>
<dbReference type="GO" id="GO:0005886">
    <property type="term" value="C:plasma membrane"/>
    <property type="evidence" value="ECO:0007669"/>
    <property type="project" value="UniProtKB-SubCell"/>
</dbReference>
<dbReference type="RefSeq" id="WP_007464219.1">
    <property type="nucleotide sequence ID" value="NZ_AMZO01000006.1"/>
</dbReference>
<evidence type="ECO:0000313" key="9">
    <source>
        <dbReference type="Proteomes" id="UP000011134"/>
    </source>
</evidence>
<evidence type="ECO:0000256" key="4">
    <source>
        <dbReference type="ARBA" id="ARBA00022989"/>
    </source>
</evidence>
<dbReference type="SUPFAM" id="SSF81342">
    <property type="entry name" value="Transmembrane di-heme cytochromes"/>
    <property type="match status" value="1"/>
</dbReference>
<feature type="transmembrane region" description="Helical" evidence="6">
    <location>
        <begin position="188"/>
        <end position="207"/>
    </location>
</feature>
<dbReference type="GO" id="GO:0009055">
    <property type="term" value="F:electron transfer activity"/>
    <property type="evidence" value="ECO:0007669"/>
    <property type="project" value="InterPro"/>
</dbReference>
<organism evidence="8 9">
    <name type="scientific">Photobacterium marinum</name>
    <dbReference type="NCBI Taxonomy" id="1056511"/>
    <lineage>
        <taxon>Bacteria</taxon>
        <taxon>Pseudomonadati</taxon>
        <taxon>Pseudomonadota</taxon>
        <taxon>Gammaproteobacteria</taxon>
        <taxon>Vibrionales</taxon>
        <taxon>Vibrionaceae</taxon>
        <taxon>Photobacterium</taxon>
    </lineage>
</organism>
<name>L8JHT8_9GAMM</name>
<feature type="transmembrane region" description="Helical" evidence="6">
    <location>
        <begin position="34"/>
        <end position="53"/>
    </location>
</feature>
<dbReference type="PATRIC" id="fig|1056511.3.peg.1555"/>
<evidence type="ECO:0000256" key="3">
    <source>
        <dbReference type="ARBA" id="ARBA00022692"/>
    </source>
</evidence>
<evidence type="ECO:0000256" key="6">
    <source>
        <dbReference type="SAM" id="Phobius"/>
    </source>
</evidence>
<dbReference type="Gene3D" id="1.20.950.20">
    <property type="entry name" value="Transmembrane di-heme cytochromes, Chain C"/>
    <property type="match status" value="1"/>
</dbReference>
<feature type="transmembrane region" description="Helical" evidence="6">
    <location>
        <begin position="133"/>
        <end position="156"/>
    </location>
</feature>
<dbReference type="GO" id="GO:0020037">
    <property type="term" value="F:heme binding"/>
    <property type="evidence" value="ECO:0007669"/>
    <property type="project" value="TreeGrafter"/>
</dbReference>
<dbReference type="AlphaFoldDB" id="L8JHT8"/>
<evidence type="ECO:0000256" key="5">
    <source>
        <dbReference type="ARBA" id="ARBA00023136"/>
    </source>
</evidence>
<proteinExistence type="predicted"/>
<dbReference type="Proteomes" id="UP000011134">
    <property type="component" value="Unassembled WGS sequence"/>
</dbReference>
<accession>L8JHT8</accession>
<evidence type="ECO:0000256" key="2">
    <source>
        <dbReference type="ARBA" id="ARBA00022475"/>
    </source>
</evidence>
<gene>
    <name evidence="8" type="ORF">C942_04721</name>
</gene>
<keyword evidence="9" id="KW-1185">Reference proteome</keyword>
<dbReference type="InterPro" id="IPR011577">
    <property type="entry name" value="Cyt_b561_bac/Ni-Hgenase"/>
</dbReference>
<feature type="domain" description="Cytochrome b561 bacterial/Ni-hydrogenase" evidence="7">
    <location>
        <begin position="3"/>
        <end position="170"/>
    </location>
</feature>
<evidence type="ECO:0000259" key="7">
    <source>
        <dbReference type="Pfam" id="PF01292"/>
    </source>
</evidence>
<dbReference type="PANTHER" id="PTHR30485">
    <property type="entry name" value="NI/FE-HYDROGENASE 1 B-TYPE CYTOCHROME SUBUNIT"/>
    <property type="match status" value="1"/>
</dbReference>
<keyword evidence="3 6" id="KW-0812">Transmembrane</keyword>
<evidence type="ECO:0000256" key="1">
    <source>
        <dbReference type="ARBA" id="ARBA00004651"/>
    </source>
</evidence>
<sequence>MKVWDLPTRIYHWLQAILFIGLLASGFSNNGPHIYLGLILFTLVIWRLGWGVIGSETSRFRQFLRSPKQVILYLRGKFPARPGHNPAGGWMVMLMISMLLLQCVSGLIIAGFFDTVPLIESLLDDPVFDAIFAIHLVLARLLPVLIAIHLLAILVYKLCSKPLVWAMVSGVQNQLAGQDVEMAQNSRALLVLVPSVLVTIAIIAVSLM</sequence>
<comment type="subcellular location">
    <subcellularLocation>
        <location evidence="1">Cell membrane</location>
        <topology evidence="1">Multi-pass membrane protein</topology>
    </subcellularLocation>
</comment>
<feature type="transmembrane region" description="Helical" evidence="6">
    <location>
        <begin position="12"/>
        <end position="28"/>
    </location>
</feature>
<evidence type="ECO:0000313" key="8">
    <source>
        <dbReference type="EMBL" id="ELR67017.1"/>
    </source>
</evidence>
<keyword evidence="5 6" id="KW-0472">Membrane</keyword>
<feature type="transmembrane region" description="Helical" evidence="6">
    <location>
        <begin position="90"/>
        <end position="113"/>
    </location>
</feature>
<reference evidence="8 9" key="1">
    <citation type="submission" date="2012-12" db="EMBL/GenBank/DDBJ databases">
        <title>Genome Assembly of Photobacterium sp. AK15.</title>
        <authorList>
            <person name="Khatri I."/>
            <person name="Vaidya B."/>
            <person name="Srinivas T.N.R."/>
            <person name="Subramanian S."/>
            <person name="Pinnaka A."/>
        </authorList>
    </citation>
    <scope>NUCLEOTIDE SEQUENCE [LARGE SCALE GENOMIC DNA]</scope>
    <source>
        <strain evidence="8 9">AK15</strain>
    </source>
</reference>
<keyword evidence="2" id="KW-1003">Cell membrane</keyword>
<dbReference type="InterPro" id="IPR016174">
    <property type="entry name" value="Di-haem_cyt_TM"/>
</dbReference>
<dbReference type="OrthoDB" id="196472at2"/>
<keyword evidence="4 6" id="KW-1133">Transmembrane helix</keyword>
<comment type="caution">
    <text evidence="8">The sequence shown here is derived from an EMBL/GenBank/DDBJ whole genome shotgun (WGS) entry which is preliminary data.</text>
</comment>
<dbReference type="GO" id="GO:0022904">
    <property type="term" value="P:respiratory electron transport chain"/>
    <property type="evidence" value="ECO:0007669"/>
    <property type="project" value="InterPro"/>
</dbReference>
<dbReference type="Pfam" id="PF01292">
    <property type="entry name" value="Ni_hydr_CYTB"/>
    <property type="match status" value="1"/>
</dbReference>
<dbReference type="PANTHER" id="PTHR30485:SF2">
    <property type="entry name" value="BLL0597 PROTEIN"/>
    <property type="match status" value="1"/>
</dbReference>